<organism evidence="13 14">
    <name type="scientific">Lacticaseibacillus manihotivorans</name>
    <dbReference type="NCBI Taxonomy" id="88233"/>
    <lineage>
        <taxon>Bacteria</taxon>
        <taxon>Bacillati</taxon>
        <taxon>Bacillota</taxon>
        <taxon>Bacilli</taxon>
        <taxon>Lactobacillales</taxon>
        <taxon>Lactobacillaceae</taxon>
        <taxon>Lacticaseibacillus</taxon>
    </lineage>
</organism>
<evidence type="ECO:0000256" key="5">
    <source>
        <dbReference type="ARBA" id="ARBA00022723"/>
    </source>
</evidence>
<keyword evidence="6 13" id="KW-0378">Hydrolase</keyword>
<protein>
    <recommendedName>
        <fullName evidence="9">Peptidase T</fullName>
        <ecNumber evidence="9">3.4.11.4</ecNumber>
    </recommendedName>
</protein>
<evidence type="ECO:0000256" key="7">
    <source>
        <dbReference type="ARBA" id="ARBA00022833"/>
    </source>
</evidence>
<feature type="active site" evidence="10">
    <location>
        <position position="87"/>
    </location>
</feature>
<feature type="binding site" evidence="11">
    <location>
        <position position="145"/>
    </location>
    <ligand>
        <name>Zn(2+)</name>
        <dbReference type="ChEBI" id="CHEBI:29105"/>
        <label>1</label>
    </ligand>
</feature>
<dbReference type="InterPro" id="IPR036264">
    <property type="entry name" value="Bact_exopeptidase_dim_dom"/>
</dbReference>
<feature type="domain" description="Peptidase M20 dimerisation" evidence="12">
    <location>
        <begin position="211"/>
        <end position="309"/>
    </location>
</feature>
<dbReference type="GO" id="GO:0006508">
    <property type="term" value="P:proteolysis"/>
    <property type="evidence" value="ECO:0007669"/>
    <property type="project" value="UniProtKB-UniRule"/>
</dbReference>
<proteinExistence type="inferred from homology"/>
<dbReference type="PIRSF" id="PIRSF037215">
    <property type="entry name" value="Peptidase_M20B"/>
    <property type="match status" value="1"/>
</dbReference>
<dbReference type="EMBL" id="CP045068">
    <property type="protein sequence ID" value="QFQ92474.1"/>
    <property type="molecule type" value="Genomic_DNA"/>
</dbReference>
<feature type="binding site" evidence="11">
    <location>
        <position position="180"/>
    </location>
    <ligand>
        <name>Zn(2+)</name>
        <dbReference type="ChEBI" id="CHEBI:29105"/>
        <label>2</label>
    </ligand>
</feature>
<dbReference type="GO" id="GO:0045148">
    <property type="term" value="F:tripeptide aminopeptidase activity"/>
    <property type="evidence" value="ECO:0007669"/>
    <property type="project" value="UniProtKB-UniRule"/>
</dbReference>
<dbReference type="InterPro" id="IPR001261">
    <property type="entry name" value="ArgE/DapE_CS"/>
</dbReference>
<dbReference type="EC" id="3.4.11.4" evidence="9"/>
<evidence type="ECO:0000256" key="9">
    <source>
        <dbReference type="NCBIfam" id="TIGR01882"/>
    </source>
</evidence>
<dbReference type="PANTHER" id="PTHR42994:SF1">
    <property type="entry name" value="PEPTIDASE T"/>
    <property type="match status" value="1"/>
</dbReference>
<evidence type="ECO:0000256" key="8">
    <source>
        <dbReference type="ARBA" id="ARBA00023049"/>
    </source>
</evidence>
<evidence type="ECO:0000256" key="6">
    <source>
        <dbReference type="ARBA" id="ARBA00022801"/>
    </source>
</evidence>
<keyword evidence="3 13" id="KW-0031">Aminopeptidase</keyword>
<reference evidence="13 14" key="1">
    <citation type="submission" date="2019-10" db="EMBL/GenBank/DDBJ databases">
        <title>Genome sequencing of Lactobacillus manihotivorans.</title>
        <authorList>
            <person name="Kim K."/>
        </authorList>
    </citation>
    <scope>NUCLEOTIDE SEQUENCE [LARGE SCALE GENOMIC DNA]</scope>
    <source>
        <strain evidence="13 14">LM010</strain>
    </source>
</reference>
<evidence type="ECO:0000259" key="12">
    <source>
        <dbReference type="Pfam" id="PF07687"/>
    </source>
</evidence>
<dbReference type="NCBIfam" id="NF009920">
    <property type="entry name" value="PRK13381.1"/>
    <property type="match status" value="1"/>
</dbReference>
<dbReference type="InterPro" id="IPR011650">
    <property type="entry name" value="Peptidase_M20_dimer"/>
</dbReference>
<evidence type="ECO:0000256" key="11">
    <source>
        <dbReference type="PIRSR" id="PIRSR037215-2"/>
    </source>
</evidence>
<dbReference type="GO" id="GO:0008270">
    <property type="term" value="F:zinc ion binding"/>
    <property type="evidence" value="ECO:0007669"/>
    <property type="project" value="InterPro"/>
</dbReference>
<keyword evidence="5 11" id="KW-0479">Metal-binding</keyword>
<evidence type="ECO:0000313" key="14">
    <source>
        <dbReference type="Proteomes" id="UP000388452"/>
    </source>
</evidence>
<dbReference type="InterPro" id="IPR010161">
    <property type="entry name" value="Peptidase_M20B"/>
</dbReference>
<comment type="catalytic activity">
    <reaction evidence="1">
        <text>Release of the N-terminal residue from a tripeptide.</text>
        <dbReference type="EC" id="3.4.11.4"/>
    </reaction>
</comment>
<dbReference type="GO" id="GO:0005829">
    <property type="term" value="C:cytosol"/>
    <property type="evidence" value="ECO:0007669"/>
    <property type="project" value="TreeGrafter"/>
</dbReference>
<dbReference type="NCBIfam" id="NF003976">
    <property type="entry name" value="PRK05469.1"/>
    <property type="match status" value="1"/>
</dbReference>
<evidence type="ECO:0000256" key="3">
    <source>
        <dbReference type="ARBA" id="ARBA00022438"/>
    </source>
</evidence>
<gene>
    <name evidence="13" type="primary">pepT</name>
    <name evidence="13" type="ORF">LM010_14070</name>
</gene>
<dbReference type="GO" id="GO:0006518">
    <property type="term" value="P:peptide metabolic process"/>
    <property type="evidence" value="ECO:0007669"/>
    <property type="project" value="InterPro"/>
</dbReference>
<dbReference type="SUPFAM" id="SSF55031">
    <property type="entry name" value="Bacterial exopeptidase dimerisation domain"/>
    <property type="match status" value="1"/>
</dbReference>
<name>A0A5P8JUN0_9LACO</name>
<comment type="cofactor">
    <cofactor evidence="11">
        <name>Zn(2+)</name>
        <dbReference type="ChEBI" id="CHEBI:29105"/>
    </cofactor>
    <text evidence="11">Binds 2 Zn(2+) ions per subunit.</text>
</comment>
<dbReference type="Pfam" id="PF01546">
    <property type="entry name" value="Peptidase_M20"/>
    <property type="match status" value="1"/>
</dbReference>
<dbReference type="SUPFAM" id="SSF53187">
    <property type="entry name" value="Zn-dependent exopeptidases"/>
    <property type="match status" value="1"/>
</dbReference>
<dbReference type="Pfam" id="PF07687">
    <property type="entry name" value="M20_dimer"/>
    <property type="match status" value="1"/>
</dbReference>
<keyword evidence="7 11" id="KW-0862">Zinc</keyword>
<dbReference type="AlphaFoldDB" id="A0A5P8JUN0"/>
<keyword evidence="8" id="KW-0482">Metalloprotease</keyword>
<evidence type="ECO:0000256" key="10">
    <source>
        <dbReference type="PIRSR" id="PIRSR037215-1"/>
    </source>
</evidence>
<evidence type="ECO:0000256" key="4">
    <source>
        <dbReference type="ARBA" id="ARBA00022670"/>
    </source>
</evidence>
<feature type="binding site" evidence="11">
    <location>
        <position position="384"/>
    </location>
    <ligand>
        <name>Zn(2+)</name>
        <dbReference type="ChEBI" id="CHEBI:29105"/>
        <label>2</label>
    </ligand>
</feature>
<dbReference type="Proteomes" id="UP000388452">
    <property type="component" value="Chromosome"/>
</dbReference>
<comment type="similarity">
    <text evidence="2">Belongs to the peptidase M20B family.</text>
</comment>
<accession>A0A5P8JUN0</accession>
<feature type="binding site" evidence="11">
    <location>
        <position position="202"/>
    </location>
    <ligand>
        <name>Zn(2+)</name>
        <dbReference type="ChEBI" id="CHEBI:29105"/>
        <label>1</label>
    </ligand>
</feature>
<evidence type="ECO:0000313" key="13">
    <source>
        <dbReference type="EMBL" id="QFQ92474.1"/>
    </source>
</evidence>
<dbReference type="CDD" id="cd03892">
    <property type="entry name" value="M20_peptT"/>
    <property type="match status" value="1"/>
</dbReference>
<feature type="binding site" evidence="11">
    <location>
        <position position="85"/>
    </location>
    <ligand>
        <name>Zn(2+)</name>
        <dbReference type="ChEBI" id="CHEBI:29105"/>
        <label>1</label>
    </ligand>
</feature>
<feature type="active site" description="Proton acceptor" evidence="10">
    <location>
        <position position="179"/>
    </location>
</feature>
<dbReference type="PANTHER" id="PTHR42994">
    <property type="entry name" value="PEPTIDASE T"/>
    <property type="match status" value="1"/>
</dbReference>
<dbReference type="PROSITE" id="PS00759">
    <property type="entry name" value="ARGE_DAPE_CPG2_2"/>
    <property type="match status" value="1"/>
</dbReference>
<dbReference type="GO" id="GO:0008237">
    <property type="term" value="F:metallopeptidase activity"/>
    <property type="evidence" value="ECO:0007669"/>
    <property type="project" value="UniProtKB-KW"/>
</dbReference>
<evidence type="ECO:0000256" key="2">
    <source>
        <dbReference type="ARBA" id="ARBA00009692"/>
    </source>
</evidence>
<dbReference type="InterPro" id="IPR002933">
    <property type="entry name" value="Peptidase_M20"/>
</dbReference>
<keyword evidence="4" id="KW-0645">Protease</keyword>
<dbReference type="Gene3D" id="3.30.70.360">
    <property type="match status" value="1"/>
</dbReference>
<sequence>MTYHINLSAIQDDFLKYAKMNTRSDPTQTSVPSTPGQTVFAKHLVKQMEMLGLTDVHLNMASGFASGTLVANINKNVPSIGYIAHLDTANYEAAGVHPVIHENYDGTPIHFDNGLELTVDQFPELRRYFGETLISSDGTTLLGVDDKAGIAGAIGAVRYLIAHPEVKHGEIKLAFGPDEEIGTGADRFDVASFATDFAYTLDNGDLGQIEYETFNAAQATLEIQGVSVHPGNAKDLLINALSIARDFDNALPKYERPEYTEGHQGYFHLNSVHGNTDHATVVYTIRDHDKELFDARKATFQQIAETLNAQFDTLRITIAMHDQYYNGASAIQKNPQILALAEAGIKAVGLTPSIIPFRGGTDGSKITYLGLPTPNLFNGGINFHGPYEVVSTEAIGKLAETLVAIASLNVEQSE</sequence>
<evidence type="ECO:0000256" key="1">
    <source>
        <dbReference type="ARBA" id="ARBA00000870"/>
    </source>
</evidence>
<dbReference type="RefSeq" id="WP_056962409.1">
    <property type="nucleotide sequence ID" value="NZ_CP045068.1"/>
</dbReference>
<feature type="binding site" evidence="11">
    <location>
        <position position="145"/>
    </location>
    <ligand>
        <name>Zn(2+)</name>
        <dbReference type="ChEBI" id="CHEBI:29105"/>
        <label>2</label>
    </ligand>
</feature>
<dbReference type="NCBIfam" id="TIGR01882">
    <property type="entry name" value="peptidase-T"/>
    <property type="match status" value="1"/>
</dbReference>
<dbReference type="Gene3D" id="3.40.630.10">
    <property type="entry name" value="Zn peptidases"/>
    <property type="match status" value="1"/>
</dbReference>